<sequence length="432" mass="45549">MSAGTLTLTNDTDAVTGSGTAFTAELAAGDFIVVTVGGIPYTLPVKAVNNNTSLTLVSVYTGPTQSGAAWSAVPRVALNMVTAALVAQSAEALRGLNYDKQNWQSIFSGTGNITVKLPDGSAWNGPAWNGITTELNKKANASDLGSAASKNTGLNSGDIMTVGSFGIGAKDGAYAFEVNDFGAVQVAMSGSGLRTYRNNGFLGDGDQSIAQYSPTIWVGTGDTWASLSLPYSPAGKIAVASGSESAGRMVVRLLWDNSNTVVDGNGFIKQASPVVRIFSDGGYETNDESEGVVVTRIQTGEYLIEGCTGLNADAAWGGIDGGFEIPVDRNKLARIWIDYEVNADGSVLVRTYHRVHPSAPPFAQNRIGNTDISGMFTETVADGEPVDIPADSFVSVRVEMPENSIWNKKQEATRIAMEEARMKEWRTDGNNV</sequence>
<reference evidence="2 3" key="1">
    <citation type="journal article" date="2019" name="Appl. Environ. Microbiol.">
        <title>Clinically Unreported Salmonellosis Outbreak Detected via Comparative Genomic Analysis of Municipal Wastewater Salmonella Isolates.</title>
        <authorList>
            <person name="Diemert S."/>
            <person name="Yan T."/>
        </authorList>
    </citation>
    <scope>NUCLEOTIDE SEQUENCE [LARGE SCALE GENOMIC DNA]</scope>
    <source>
        <strain evidence="2 3">HIY0083</strain>
    </source>
</reference>
<dbReference type="RefSeq" id="WP_001272648.1">
    <property type="nucleotide sequence ID" value="NZ_CP014994.1"/>
</dbReference>
<accession>A0A3V5IHN2</accession>
<evidence type="ECO:0000313" key="3">
    <source>
        <dbReference type="Proteomes" id="UP000315048"/>
    </source>
</evidence>
<dbReference type="InterPro" id="IPR058008">
    <property type="entry name" value="Gp26_C"/>
</dbReference>
<proteinExistence type="predicted"/>
<protein>
    <submittedName>
        <fullName evidence="2">Phage tail protein</fullName>
    </submittedName>
</protein>
<gene>
    <name evidence="2" type="ORF">FG623_007615</name>
</gene>
<evidence type="ECO:0000259" key="1">
    <source>
        <dbReference type="Pfam" id="PF25670"/>
    </source>
</evidence>
<dbReference type="EMBL" id="VCWZ02000003">
    <property type="protein sequence ID" value="TRI66341.1"/>
    <property type="molecule type" value="Genomic_DNA"/>
</dbReference>
<dbReference type="Pfam" id="PF25670">
    <property type="entry name" value="Phage_tail_C_2"/>
    <property type="match status" value="1"/>
</dbReference>
<evidence type="ECO:0000313" key="2">
    <source>
        <dbReference type="EMBL" id="TRI66341.1"/>
    </source>
</evidence>
<accession>A0A3G3DZT1</accession>
<name>A0A3V5IHN2_SALET</name>
<organism evidence="2 3">
    <name type="scientific">Salmonella enterica subsp. enterica serovar Tennessee</name>
    <dbReference type="NCBI Taxonomy" id="143221"/>
    <lineage>
        <taxon>Bacteria</taxon>
        <taxon>Pseudomonadati</taxon>
        <taxon>Pseudomonadota</taxon>
        <taxon>Gammaproteobacteria</taxon>
        <taxon>Enterobacterales</taxon>
        <taxon>Enterobacteriaceae</taxon>
        <taxon>Salmonella</taxon>
    </lineage>
</organism>
<comment type="caution">
    <text evidence="2">The sequence shown here is derived from an EMBL/GenBank/DDBJ whole genome shotgun (WGS) entry which is preliminary data.</text>
</comment>
<dbReference type="AlphaFoldDB" id="A0A3V5IHN2"/>
<dbReference type="Proteomes" id="UP000315048">
    <property type="component" value="Unassembled WGS sequence"/>
</dbReference>
<feature type="domain" description="Phage tail protein C-terminal" evidence="1">
    <location>
        <begin position="259"/>
        <end position="402"/>
    </location>
</feature>